<dbReference type="CDD" id="cd06222">
    <property type="entry name" value="RNase_H_like"/>
    <property type="match status" value="1"/>
</dbReference>
<dbReference type="Pfam" id="PF13966">
    <property type="entry name" value="zf-RVT"/>
    <property type="match status" value="1"/>
</dbReference>
<dbReference type="Gene3D" id="3.30.420.10">
    <property type="entry name" value="Ribonuclease H-like superfamily/Ribonuclease H"/>
    <property type="match status" value="1"/>
</dbReference>
<evidence type="ECO:0008006" key="5">
    <source>
        <dbReference type="Google" id="ProtNLM"/>
    </source>
</evidence>
<reference evidence="3 4" key="1">
    <citation type="journal article" date="2021" name="bioRxiv">
        <title>Chromosome-scale and haplotype-resolved genome assembly of a tetraploid potato cultivar.</title>
        <authorList>
            <person name="Sun H."/>
            <person name="Jiao W.-B."/>
            <person name="Krause K."/>
            <person name="Campoy J.A."/>
            <person name="Goel M."/>
            <person name="Folz-Donahue K."/>
            <person name="Kukat C."/>
            <person name="Huettel B."/>
            <person name="Schneeberger K."/>
        </authorList>
    </citation>
    <scope>NUCLEOTIDE SEQUENCE [LARGE SCALE GENOMIC DNA]</scope>
    <source>
        <strain evidence="3">SolTubOtavaFocal</strain>
        <tissue evidence="3">Leaves</tissue>
    </source>
</reference>
<dbReference type="PANTHER" id="PTHR47723:SF23">
    <property type="entry name" value="REVERSE TRANSCRIPTASE-LIKE PROTEIN"/>
    <property type="match status" value="1"/>
</dbReference>
<gene>
    <name evidence="3" type="ORF">KY290_037421</name>
</gene>
<evidence type="ECO:0000259" key="2">
    <source>
        <dbReference type="Pfam" id="PF13966"/>
    </source>
</evidence>
<dbReference type="EMBL" id="JAIVGD010000028">
    <property type="protein sequence ID" value="KAH0738716.1"/>
    <property type="molecule type" value="Genomic_DNA"/>
</dbReference>
<evidence type="ECO:0000259" key="1">
    <source>
        <dbReference type="Pfam" id="PF13456"/>
    </source>
</evidence>
<feature type="domain" description="Reverse transcriptase zinc-binding" evidence="2">
    <location>
        <begin position="59"/>
        <end position="146"/>
    </location>
</feature>
<evidence type="ECO:0000313" key="4">
    <source>
        <dbReference type="Proteomes" id="UP000826656"/>
    </source>
</evidence>
<dbReference type="InterPro" id="IPR012337">
    <property type="entry name" value="RNaseH-like_sf"/>
</dbReference>
<dbReference type="PANTHER" id="PTHR47723">
    <property type="entry name" value="OS05G0353850 PROTEIN"/>
    <property type="match status" value="1"/>
</dbReference>
<evidence type="ECO:0000313" key="3">
    <source>
        <dbReference type="EMBL" id="KAH0738716.1"/>
    </source>
</evidence>
<dbReference type="InterPro" id="IPR002156">
    <property type="entry name" value="RNaseH_domain"/>
</dbReference>
<dbReference type="SUPFAM" id="SSF53098">
    <property type="entry name" value="Ribonuclease H-like"/>
    <property type="match status" value="1"/>
</dbReference>
<name>A0ABQ7TVF3_SOLTU</name>
<dbReference type="InterPro" id="IPR036397">
    <property type="entry name" value="RNaseH_sf"/>
</dbReference>
<comment type="caution">
    <text evidence="3">The sequence shown here is derived from an EMBL/GenBank/DDBJ whole genome shotgun (WGS) entry which is preliminary data.</text>
</comment>
<sequence>MEESERLVNSVITGGQWKLENIPYPLPQSVIYDINQINIPHIPNPKDRPSWALTANGSFTTSSMYHHIKGKSNHKVTSNKEFNWIWKLQCPNKIKFFLWLSNHRRLPTSHHLHMIGINISPNCHICGDVEIDTHIFVECPKSLKLWEKLGLVDQLKPILDKRETDWLSTIRKIKNFTIHHNIDWNYAFPYYVWSIWLNRNYNFHNGKKDEILTSLPLSRALKFFYLGLKDNVGNKTRNNLKWVVPENGFKLNTDGSFNYLTRKGGAGGVLRDTKGSWITGFSAKTNVMNALHAKILALLMGLRMADRHKLTPLQIETDSSDTLVLIYEGNDSFSNIIIECRALLQRLANPQITLRRREQNQVANRLAKEAVKLKENIDFVEWLAPPMFIMKNIDADKEGVTFIRHDMPPSSPISLTLVDNVESIPVFVIWSGQPLLCSARII</sequence>
<keyword evidence="4" id="KW-1185">Reference proteome</keyword>
<feature type="domain" description="RNase H type-1" evidence="1">
    <location>
        <begin position="252"/>
        <end position="370"/>
    </location>
</feature>
<organism evidence="3 4">
    <name type="scientific">Solanum tuberosum</name>
    <name type="common">Potato</name>
    <dbReference type="NCBI Taxonomy" id="4113"/>
    <lineage>
        <taxon>Eukaryota</taxon>
        <taxon>Viridiplantae</taxon>
        <taxon>Streptophyta</taxon>
        <taxon>Embryophyta</taxon>
        <taxon>Tracheophyta</taxon>
        <taxon>Spermatophyta</taxon>
        <taxon>Magnoliopsida</taxon>
        <taxon>eudicotyledons</taxon>
        <taxon>Gunneridae</taxon>
        <taxon>Pentapetalae</taxon>
        <taxon>asterids</taxon>
        <taxon>lamiids</taxon>
        <taxon>Solanales</taxon>
        <taxon>Solanaceae</taxon>
        <taxon>Solanoideae</taxon>
        <taxon>Solaneae</taxon>
        <taxon>Solanum</taxon>
    </lineage>
</organism>
<accession>A0ABQ7TVF3</accession>
<dbReference type="InterPro" id="IPR053151">
    <property type="entry name" value="RNase_H-like"/>
</dbReference>
<dbReference type="InterPro" id="IPR044730">
    <property type="entry name" value="RNase_H-like_dom_plant"/>
</dbReference>
<dbReference type="Pfam" id="PF13456">
    <property type="entry name" value="RVT_3"/>
    <property type="match status" value="1"/>
</dbReference>
<protein>
    <recommendedName>
        <fullName evidence="5">RNase H family protein</fullName>
    </recommendedName>
</protein>
<dbReference type="Proteomes" id="UP000826656">
    <property type="component" value="Unassembled WGS sequence"/>
</dbReference>
<dbReference type="InterPro" id="IPR026960">
    <property type="entry name" value="RVT-Znf"/>
</dbReference>
<proteinExistence type="predicted"/>